<dbReference type="STRING" id="1798364.A3G54_01460"/>
<dbReference type="AlphaFoldDB" id="A0A1F5XZB8"/>
<keyword evidence="1" id="KW-0812">Transmembrane</keyword>
<feature type="transmembrane region" description="Helical" evidence="1">
    <location>
        <begin position="93"/>
        <end position="110"/>
    </location>
</feature>
<organism evidence="2 3">
    <name type="scientific">Candidatus Giovannonibacteria bacterium RIFCSPLOWO2_12_FULL_44_15</name>
    <dbReference type="NCBI Taxonomy" id="1798364"/>
    <lineage>
        <taxon>Bacteria</taxon>
        <taxon>Candidatus Giovannoniibacteriota</taxon>
    </lineage>
</organism>
<gene>
    <name evidence="2" type="ORF">A3G54_01460</name>
</gene>
<dbReference type="EMBL" id="MFIQ01000026">
    <property type="protein sequence ID" value="OGF93254.1"/>
    <property type="molecule type" value="Genomic_DNA"/>
</dbReference>
<dbReference type="Proteomes" id="UP000178894">
    <property type="component" value="Unassembled WGS sequence"/>
</dbReference>
<reference evidence="2 3" key="1">
    <citation type="journal article" date="2016" name="Nat. Commun.">
        <title>Thousands of microbial genomes shed light on interconnected biogeochemical processes in an aquifer system.</title>
        <authorList>
            <person name="Anantharaman K."/>
            <person name="Brown C.T."/>
            <person name="Hug L.A."/>
            <person name="Sharon I."/>
            <person name="Castelle C.J."/>
            <person name="Probst A.J."/>
            <person name="Thomas B.C."/>
            <person name="Singh A."/>
            <person name="Wilkins M.J."/>
            <person name="Karaoz U."/>
            <person name="Brodie E.L."/>
            <person name="Williams K.H."/>
            <person name="Hubbard S.S."/>
            <person name="Banfield J.F."/>
        </authorList>
    </citation>
    <scope>NUCLEOTIDE SEQUENCE [LARGE SCALE GENOMIC DNA]</scope>
</reference>
<evidence type="ECO:0000313" key="3">
    <source>
        <dbReference type="Proteomes" id="UP000178894"/>
    </source>
</evidence>
<feature type="transmembrane region" description="Helical" evidence="1">
    <location>
        <begin position="37"/>
        <end position="56"/>
    </location>
</feature>
<sequence length="135" mass="15681">MQNMENKNNINWSEHELDDLKSRVLRRVHFIWFMRKVFVPASFVIAVSGTVLYYAIKAQHVAVIIENLSARMASLDLLGLVKYILVAVQKTEWDLFAISASATLLALYFGRKLVRESINYWTRTARMAFSQKNIR</sequence>
<keyword evidence="1" id="KW-0472">Membrane</keyword>
<evidence type="ECO:0000313" key="2">
    <source>
        <dbReference type="EMBL" id="OGF93254.1"/>
    </source>
</evidence>
<proteinExistence type="predicted"/>
<protein>
    <submittedName>
        <fullName evidence="2">Uncharacterized protein</fullName>
    </submittedName>
</protein>
<keyword evidence="1" id="KW-1133">Transmembrane helix</keyword>
<evidence type="ECO:0000256" key="1">
    <source>
        <dbReference type="SAM" id="Phobius"/>
    </source>
</evidence>
<comment type="caution">
    <text evidence="2">The sequence shown here is derived from an EMBL/GenBank/DDBJ whole genome shotgun (WGS) entry which is preliminary data.</text>
</comment>
<accession>A0A1F5XZB8</accession>
<name>A0A1F5XZB8_9BACT</name>